<dbReference type="EMBL" id="FNCE01000005">
    <property type="protein sequence ID" value="SDG06833.1"/>
    <property type="molecule type" value="Genomic_DNA"/>
</dbReference>
<keyword evidence="3 5" id="KW-1133">Transmembrane helix</keyword>
<sequence>MSCSCDETVASAGARPGFRRALVAVIAINGVMFVVEMTAGSLGDSQALKADALDFLGDSLTYAMSLAVAGMALRWRSRAALVKGVTLGALGVWVLAATAYQTLVLGVPDAGVMGGVGVLACLANLASVLILLKHREGDANVRSVWLCSRNDALGNVAVVLAASGVWASSSPWPDLAVAAGLAGLFVWSAVAIVRRALGEMRMTAPAE</sequence>
<organism evidence="7 8">
    <name type="scientific">Limimonas halophila</name>
    <dbReference type="NCBI Taxonomy" id="1082479"/>
    <lineage>
        <taxon>Bacteria</taxon>
        <taxon>Pseudomonadati</taxon>
        <taxon>Pseudomonadota</taxon>
        <taxon>Alphaproteobacteria</taxon>
        <taxon>Rhodospirillales</taxon>
        <taxon>Rhodovibrionaceae</taxon>
        <taxon>Limimonas</taxon>
    </lineage>
</organism>
<feature type="transmembrane region" description="Helical" evidence="5">
    <location>
        <begin position="80"/>
        <end position="100"/>
    </location>
</feature>
<protein>
    <submittedName>
        <fullName evidence="7">Cation efflux family protein</fullName>
    </submittedName>
</protein>
<accession>A0A1G7R7Y9</accession>
<dbReference type="RefSeq" id="WP_281217567.1">
    <property type="nucleotide sequence ID" value="NZ_FNCE01000005.1"/>
</dbReference>
<feature type="transmembrane region" description="Helical" evidence="5">
    <location>
        <begin position="21"/>
        <end position="43"/>
    </location>
</feature>
<dbReference type="AlphaFoldDB" id="A0A1G7R7Y9"/>
<dbReference type="SUPFAM" id="SSF161111">
    <property type="entry name" value="Cation efflux protein transmembrane domain-like"/>
    <property type="match status" value="1"/>
</dbReference>
<dbReference type="Pfam" id="PF01545">
    <property type="entry name" value="Cation_efflux"/>
    <property type="match status" value="1"/>
</dbReference>
<evidence type="ECO:0000259" key="6">
    <source>
        <dbReference type="Pfam" id="PF01545"/>
    </source>
</evidence>
<gene>
    <name evidence="7" type="ORF">SAMN05216241_10525</name>
</gene>
<feature type="transmembrane region" description="Helical" evidence="5">
    <location>
        <begin position="55"/>
        <end position="73"/>
    </location>
</feature>
<keyword evidence="4 5" id="KW-0472">Membrane</keyword>
<dbReference type="STRING" id="1082479.SAMN05216241_10525"/>
<keyword evidence="8" id="KW-1185">Reference proteome</keyword>
<evidence type="ECO:0000313" key="7">
    <source>
        <dbReference type="EMBL" id="SDG06833.1"/>
    </source>
</evidence>
<evidence type="ECO:0000313" key="8">
    <source>
        <dbReference type="Proteomes" id="UP000199415"/>
    </source>
</evidence>
<dbReference type="GO" id="GO:0016020">
    <property type="term" value="C:membrane"/>
    <property type="evidence" value="ECO:0007669"/>
    <property type="project" value="UniProtKB-SubCell"/>
</dbReference>
<feature type="transmembrane region" description="Helical" evidence="5">
    <location>
        <begin position="152"/>
        <end position="169"/>
    </location>
</feature>
<keyword evidence="2 5" id="KW-0812">Transmembrane</keyword>
<feature type="transmembrane region" description="Helical" evidence="5">
    <location>
        <begin position="175"/>
        <end position="193"/>
    </location>
</feature>
<proteinExistence type="predicted"/>
<evidence type="ECO:0000256" key="2">
    <source>
        <dbReference type="ARBA" id="ARBA00022692"/>
    </source>
</evidence>
<dbReference type="GO" id="GO:0008324">
    <property type="term" value="F:monoatomic cation transmembrane transporter activity"/>
    <property type="evidence" value="ECO:0007669"/>
    <property type="project" value="InterPro"/>
</dbReference>
<name>A0A1G7R7Y9_9PROT</name>
<reference evidence="7 8" key="1">
    <citation type="submission" date="2016-10" db="EMBL/GenBank/DDBJ databases">
        <authorList>
            <person name="de Groot N.N."/>
        </authorList>
    </citation>
    <scope>NUCLEOTIDE SEQUENCE [LARGE SCALE GENOMIC DNA]</scope>
    <source>
        <strain evidence="7 8">DSM 25584</strain>
    </source>
</reference>
<feature type="domain" description="Cation efflux protein transmembrane" evidence="6">
    <location>
        <begin position="22"/>
        <end position="197"/>
    </location>
</feature>
<feature type="transmembrane region" description="Helical" evidence="5">
    <location>
        <begin position="112"/>
        <end position="132"/>
    </location>
</feature>
<evidence type="ECO:0000256" key="1">
    <source>
        <dbReference type="ARBA" id="ARBA00004141"/>
    </source>
</evidence>
<dbReference type="Proteomes" id="UP000199415">
    <property type="component" value="Unassembled WGS sequence"/>
</dbReference>
<evidence type="ECO:0000256" key="4">
    <source>
        <dbReference type="ARBA" id="ARBA00023136"/>
    </source>
</evidence>
<comment type="subcellular location">
    <subcellularLocation>
        <location evidence="1">Membrane</location>
        <topology evidence="1">Multi-pass membrane protein</topology>
    </subcellularLocation>
</comment>
<evidence type="ECO:0000256" key="5">
    <source>
        <dbReference type="SAM" id="Phobius"/>
    </source>
</evidence>
<evidence type="ECO:0000256" key="3">
    <source>
        <dbReference type="ARBA" id="ARBA00022989"/>
    </source>
</evidence>
<dbReference type="Gene3D" id="1.20.1510.10">
    <property type="entry name" value="Cation efflux protein transmembrane domain"/>
    <property type="match status" value="1"/>
</dbReference>
<dbReference type="InterPro" id="IPR058533">
    <property type="entry name" value="Cation_efflux_TM"/>
</dbReference>
<dbReference type="InterPro" id="IPR027469">
    <property type="entry name" value="Cation_efflux_TMD_sf"/>
</dbReference>